<accession>A0A401GJB4</accession>
<dbReference type="Proteomes" id="UP000287166">
    <property type="component" value="Unassembled WGS sequence"/>
</dbReference>
<keyword evidence="2" id="KW-1185">Reference proteome</keyword>
<dbReference type="AlphaFoldDB" id="A0A401GJB4"/>
<dbReference type="InParanoid" id="A0A401GJB4"/>
<evidence type="ECO:0000313" key="2">
    <source>
        <dbReference type="Proteomes" id="UP000287166"/>
    </source>
</evidence>
<dbReference type="RefSeq" id="XP_027613167.1">
    <property type="nucleotide sequence ID" value="XM_027757366.1"/>
</dbReference>
<organism evidence="1 2">
    <name type="scientific">Sparassis crispa</name>
    <dbReference type="NCBI Taxonomy" id="139825"/>
    <lineage>
        <taxon>Eukaryota</taxon>
        <taxon>Fungi</taxon>
        <taxon>Dikarya</taxon>
        <taxon>Basidiomycota</taxon>
        <taxon>Agaricomycotina</taxon>
        <taxon>Agaricomycetes</taxon>
        <taxon>Polyporales</taxon>
        <taxon>Sparassidaceae</taxon>
        <taxon>Sparassis</taxon>
    </lineage>
</organism>
<proteinExistence type="predicted"/>
<comment type="caution">
    <text evidence="1">The sequence shown here is derived from an EMBL/GenBank/DDBJ whole genome shotgun (WGS) entry which is preliminary data.</text>
</comment>
<gene>
    <name evidence="1" type="ORF">SCP_0406380</name>
</gene>
<evidence type="ECO:0000313" key="1">
    <source>
        <dbReference type="EMBL" id="GBE82254.1"/>
    </source>
</evidence>
<protein>
    <submittedName>
        <fullName evidence="1">Uncharacterized protein</fullName>
    </submittedName>
</protein>
<sequence>MIRSLHHGAGGSHSPCLRQRAHLDSVNLLPNAVRTPPRLIRHTDAGILPGNVGPASLLDLFLVTPVIDMSDPSACHRVDILAGCHLSPSFINASRRANHLCAANVTNDSTADDERPRPLGTKWRSQGVFSSKRSLTWY</sequence>
<dbReference type="GeneID" id="38779171"/>
<name>A0A401GJB4_9APHY</name>
<reference evidence="1 2" key="1">
    <citation type="journal article" date="2018" name="Sci. Rep.">
        <title>Genome sequence of the cauliflower mushroom Sparassis crispa (Hanabiratake) and its association with beneficial usage.</title>
        <authorList>
            <person name="Kiyama R."/>
            <person name="Furutani Y."/>
            <person name="Kawaguchi K."/>
            <person name="Nakanishi T."/>
        </authorList>
    </citation>
    <scope>NUCLEOTIDE SEQUENCE [LARGE SCALE GENOMIC DNA]</scope>
</reference>
<dbReference type="EMBL" id="BFAD01000004">
    <property type="protein sequence ID" value="GBE82254.1"/>
    <property type="molecule type" value="Genomic_DNA"/>
</dbReference>